<dbReference type="InterPro" id="IPR015894">
    <property type="entry name" value="Guanylate-bd_N"/>
</dbReference>
<keyword evidence="1" id="KW-0547">Nucleotide-binding</keyword>
<dbReference type="PANTHER" id="PTHR10751">
    <property type="entry name" value="GUANYLATE BINDING PROTEIN"/>
    <property type="match status" value="1"/>
</dbReference>
<evidence type="ECO:0000256" key="3">
    <source>
        <dbReference type="ARBA" id="ARBA00023134"/>
    </source>
</evidence>
<evidence type="ECO:0000313" key="9">
    <source>
        <dbReference type="Proteomes" id="UP000095767"/>
    </source>
</evidence>
<evidence type="ECO:0000256" key="1">
    <source>
        <dbReference type="ARBA" id="ARBA00022741"/>
    </source>
</evidence>
<dbReference type="Gene3D" id="1.20.1000.10">
    <property type="entry name" value="Guanylate-binding protein, C-terminal domain"/>
    <property type="match status" value="1"/>
</dbReference>
<keyword evidence="5" id="KW-0175">Coiled coil</keyword>
<dbReference type="EMBL" id="LWDX02025015">
    <property type="protein sequence ID" value="OEL30684.1"/>
    <property type="molecule type" value="Genomic_DNA"/>
</dbReference>
<feature type="region of interest" description="Disordered" evidence="6">
    <location>
        <begin position="929"/>
        <end position="987"/>
    </location>
</feature>
<sequence>MLQMLGLRGGAGGGSPSAGDATPARNGDGGAAAGPARPLRLVYCDEKGKFVMDPEAVAALQLVKGPIGVVSVCGRARQGKSFVLNQVRARLGELRFWRMFGGTYSIQIFSLAVLLSSMFIYNQMGGIDEAALDRLSLVTEMTKHIRVRASGGRSTASELGQFSPVFVWLLRDFYLDLTEDNRKITPRDYLELALRPVQGGGRDVSAKNAVRECFTLVRPVNNEKDLQRLDQLPVSISSFNFLLILMQHFLISLLQLSNFRPEFRSGLDAFTKFVLDRTRPKQLGASTMTGPILAGLTQSFLDAINSGAVPTISSSWQSVEEAECRRAYDSAVDTYNSTFDRKKKMEEDSLREAHEDAMRKAISAFNASAVGAGSARSKFEKLLLSSLRKTFEDYKRNAFLEADLQCSNRVQSMESKVRAACNRPDAKLDDVVRLLDGLLTEYESTAYGPGKWKKLATFLQQCLAGPVLDLFRRQLEHIDAERNALRLKCNSSDDKLALLRKQLEASEGHRAEYLRRYEEVINDKQKISKDYSVHITELQTKSSKLEERCMSLSSSLETAKRESNDWKSKYDHSILQQKADESKLKSQISSLESRVSISEGRLSATREQAESAQEEASEWKRKYEVAVSEAKIALQRAAVAQERTNKKVQEREDALRAELANQLSEKEEEISRLSTKVSQTEIHATSLISRLEATEAKLKNHESDSLALKEEIKLLTDNLESIRSEVLSREKEVRILEQEKNHLQEKYLAECKKFDETDIRCKEAEREARRATELADVARAEAAAAQKDKGEAQRLAMERLALIERMERQVEALERDKVKMVEEIERLHQSEKDAVSKVALLEKSVDEREKEIDEMLKRNNQQRSSTVQVLESLLATEREACAEANKRAEALSLQLQATQGKLDMLQQELTSVQLNETALDSKLKTSARRLRGEATESVHDMDINDDNNGRRRKRSKSTTSPFKNNHTEDGGSVFIGEDTYTGSQQGTETEDYTKFTVQKLKQELTKHGFGAQLLQLKNPNKKDIVALYEKHVVGK</sequence>
<reference evidence="8 9" key="1">
    <citation type="submission" date="2016-09" db="EMBL/GenBank/DDBJ databases">
        <title>The draft genome of Dichanthelium oligosanthes: A C3 panicoid grass species.</title>
        <authorList>
            <person name="Studer A.J."/>
            <person name="Schnable J.C."/>
            <person name="Brutnell T.P."/>
        </authorList>
    </citation>
    <scope>NUCLEOTIDE SEQUENCE [LARGE SCALE GENOMIC DNA]</scope>
    <source>
        <strain evidence="9">cv. Kellogg 1175</strain>
        <tissue evidence="8">Leaf</tissue>
    </source>
</reference>
<feature type="domain" description="GB1/RHD3-type G" evidence="7">
    <location>
        <begin position="88"/>
        <end position="279"/>
    </location>
</feature>
<evidence type="ECO:0000256" key="2">
    <source>
        <dbReference type="ARBA" id="ARBA00022801"/>
    </source>
</evidence>
<dbReference type="InterPro" id="IPR036543">
    <property type="entry name" value="Guanylate-bd_C_sf"/>
</dbReference>
<dbReference type="FunFam" id="1.20.1000.10:FF:000003">
    <property type="entry name" value="Guanylate-binding family protein"/>
    <property type="match status" value="1"/>
</dbReference>
<keyword evidence="3" id="KW-0342">GTP-binding</keyword>
<feature type="compositionally biased region" description="Basic and acidic residues" evidence="6">
    <location>
        <begin position="930"/>
        <end position="942"/>
    </location>
</feature>
<dbReference type="Proteomes" id="UP000095767">
    <property type="component" value="Unassembled WGS sequence"/>
</dbReference>
<gene>
    <name evidence="8" type="ORF">BAE44_0008298</name>
</gene>
<dbReference type="InterPro" id="IPR030386">
    <property type="entry name" value="G_GB1_RHD3_dom"/>
</dbReference>
<evidence type="ECO:0000256" key="4">
    <source>
        <dbReference type="PROSITE-ProRule" id="PRU01052"/>
    </source>
</evidence>
<comment type="caution">
    <text evidence="8">The sequence shown here is derived from an EMBL/GenBank/DDBJ whole genome shotgun (WGS) entry which is preliminary data.</text>
</comment>
<dbReference type="Gene3D" id="3.40.50.300">
    <property type="entry name" value="P-loop containing nucleotide triphosphate hydrolases"/>
    <property type="match status" value="2"/>
</dbReference>
<comment type="similarity">
    <text evidence="4">Belongs to the TRAFAC class dynamin-like GTPase superfamily. GB1/RHD3 GTPase family.</text>
</comment>
<dbReference type="Pfam" id="PF02263">
    <property type="entry name" value="GBP"/>
    <property type="match status" value="1"/>
</dbReference>
<keyword evidence="2" id="KW-0378">Hydrolase</keyword>
<accession>A0A1E5VZX7</accession>
<feature type="coiled-coil region" evidence="5">
    <location>
        <begin position="602"/>
        <end position="915"/>
    </location>
</feature>
<dbReference type="InterPro" id="IPR003191">
    <property type="entry name" value="Guanylate-bd/ATL_C"/>
</dbReference>
<dbReference type="Pfam" id="PF02841">
    <property type="entry name" value="GBP_C"/>
    <property type="match status" value="2"/>
</dbReference>
<dbReference type="SUPFAM" id="SSF52540">
    <property type="entry name" value="P-loop containing nucleoside triphosphate hydrolases"/>
    <property type="match status" value="1"/>
</dbReference>
<dbReference type="STRING" id="888268.A0A1E5VZX7"/>
<dbReference type="InterPro" id="IPR027417">
    <property type="entry name" value="P-loop_NTPase"/>
</dbReference>
<dbReference type="GO" id="GO:0005525">
    <property type="term" value="F:GTP binding"/>
    <property type="evidence" value="ECO:0007669"/>
    <property type="project" value="UniProtKB-KW"/>
</dbReference>
<dbReference type="OrthoDB" id="2135133at2759"/>
<feature type="compositionally biased region" description="Low complexity" evidence="6">
    <location>
        <begin position="17"/>
        <end position="26"/>
    </location>
</feature>
<dbReference type="AlphaFoldDB" id="A0A1E5VZX7"/>
<dbReference type="PROSITE" id="PS51715">
    <property type="entry name" value="G_GB1_RHD3"/>
    <property type="match status" value="1"/>
</dbReference>
<evidence type="ECO:0000259" key="7">
    <source>
        <dbReference type="PROSITE" id="PS51715"/>
    </source>
</evidence>
<evidence type="ECO:0000256" key="6">
    <source>
        <dbReference type="SAM" id="MobiDB-lite"/>
    </source>
</evidence>
<protein>
    <submittedName>
        <fullName evidence="8">Guanylate-binding protein 2</fullName>
    </submittedName>
</protein>
<keyword evidence="9" id="KW-1185">Reference proteome</keyword>
<dbReference type="GO" id="GO:0003924">
    <property type="term" value="F:GTPase activity"/>
    <property type="evidence" value="ECO:0007669"/>
    <property type="project" value="InterPro"/>
</dbReference>
<evidence type="ECO:0000256" key="5">
    <source>
        <dbReference type="SAM" id="Coils"/>
    </source>
</evidence>
<proteinExistence type="inferred from homology"/>
<dbReference type="SUPFAM" id="SSF48340">
    <property type="entry name" value="Interferon-induced guanylate-binding protein 1 (GBP1), C-terminal domain"/>
    <property type="match status" value="1"/>
</dbReference>
<organism evidence="8 9">
    <name type="scientific">Dichanthelium oligosanthes</name>
    <dbReference type="NCBI Taxonomy" id="888268"/>
    <lineage>
        <taxon>Eukaryota</taxon>
        <taxon>Viridiplantae</taxon>
        <taxon>Streptophyta</taxon>
        <taxon>Embryophyta</taxon>
        <taxon>Tracheophyta</taxon>
        <taxon>Spermatophyta</taxon>
        <taxon>Magnoliopsida</taxon>
        <taxon>Liliopsida</taxon>
        <taxon>Poales</taxon>
        <taxon>Poaceae</taxon>
        <taxon>PACMAD clade</taxon>
        <taxon>Panicoideae</taxon>
        <taxon>Panicodae</taxon>
        <taxon>Paniceae</taxon>
        <taxon>Dichantheliinae</taxon>
        <taxon>Dichanthelium</taxon>
    </lineage>
</organism>
<name>A0A1E5VZX7_9POAL</name>
<feature type="region of interest" description="Disordered" evidence="6">
    <location>
        <begin position="8"/>
        <end position="32"/>
    </location>
</feature>
<evidence type="ECO:0000313" key="8">
    <source>
        <dbReference type="EMBL" id="OEL30684.1"/>
    </source>
</evidence>